<dbReference type="GO" id="GO:0019808">
    <property type="term" value="F:polyamine binding"/>
    <property type="evidence" value="ECO:0007669"/>
    <property type="project" value="InterPro"/>
</dbReference>
<keyword evidence="4" id="KW-0574">Periplasm</keyword>
<evidence type="ECO:0000256" key="2">
    <source>
        <dbReference type="ARBA" id="ARBA00022448"/>
    </source>
</evidence>
<dbReference type="RefSeq" id="WP_119276606.1">
    <property type="nucleotide sequence ID" value="NZ_QWLA01000018.1"/>
</dbReference>
<dbReference type="GO" id="GO:0015846">
    <property type="term" value="P:polyamine transport"/>
    <property type="evidence" value="ECO:0007669"/>
    <property type="project" value="InterPro"/>
</dbReference>
<evidence type="ECO:0000256" key="4">
    <source>
        <dbReference type="ARBA" id="ARBA00022764"/>
    </source>
</evidence>
<dbReference type="InterPro" id="IPR006059">
    <property type="entry name" value="SBP"/>
</dbReference>
<keyword evidence="7" id="KW-1185">Reference proteome</keyword>
<comment type="caution">
    <text evidence="6">The sequence shown here is derived from an EMBL/GenBank/DDBJ whole genome shotgun (WGS) entry which is preliminary data.</text>
</comment>
<feature type="binding site" evidence="5">
    <location>
        <position position="28"/>
    </location>
    <ligand>
        <name>spermidine</name>
        <dbReference type="ChEBI" id="CHEBI:57834"/>
    </ligand>
</feature>
<keyword evidence="3" id="KW-0732">Signal</keyword>
<evidence type="ECO:0000256" key="5">
    <source>
        <dbReference type="PIRSR" id="PIRSR019574-1"/>
    </source>
</evidence>
<evidence type="ECO:0000313" key="7">
    <source>
        <dbReference type="Proteomes" id="UP000265341"/>
    </source>
</evidence>
<reference evidence="6 7" key="1">
    <citation type="submission" date="2018-08" db="EMBL/GenBank/DDBJ databases">
        <title>Meiothermus roseus NBRC 110900 genome sequencing project.</title>
        <authorList>
            <person name="Da Costa M.S."/>
            <person name="Albuquerque L."/>
            <person name="Raposo P."/>
            <person name="Froufe H.J.C."/>
            <person name="Barroso C.S."/>
            <person name="Egas C."/>
        </authorList>
    </citation>
    <scope>NUCLEOTIDE SEQUENCE [LARGE SCALE GENOMIC DNA]</scope>
    <source>
        <strain evidence="6 7">NBRC 110900</strain>
    </source>
</reference>
<comment type="subcellular location">
    <subcellularLocation>
        <location evidence="1">Periplasm</location>
    </subcellularLocation>
</comment>
<keyword evidence="2" id="KW-0813">Transport</keyword>
<dbReference type="InterPro" id="IPR001188">
    <property type="entry name" value="Sperm_putr-bd"/>
</dbReference>
<protein>
    <submittedName>
        <fullName evidence="6">Spermidine/putrescine-binding periplasmic protein</fullName>
    </submittedName>
</protein>
<name>A0A399EYE7_9DEIN</name>
<evidence type="ECO:0000256" key="1">
    <source>
        <dbReference type="ARBA" id="ARBA00004418"/>
    </source>
</evidence>
<dbReference type="CDD" id="cd13590">
    <property type="entry name" value="PBP2_PotD_PotF_like"/>
    <property type="match status" value="1"/>
</dbReference>
<dbReference type="Pfam" id="PF13416">
    <property type="entry name" value="SBP_bac_8"/>
    <property type="match status" value="1"/>
</dbReference>
<organism evidence="6 7">
    <name type="scientific">Calidithermus roseus</name>
    <dbReference type="NCBI Taxonomy" id="1644118"/>
    <lineage>
        <taxon>Bacteria</taxon>
        <taxon>Thermotogati</taxon>
        <taxon>Deinococcota</taxon>
        <taxon>Deinococci</taxon>
        <taxon>Thermales</taxon>
        <taxon>Thermaceae</taxon>
        <taxon>Calidithermus</taxon>
    </lineage>
</organism>
<evidence type="ECO:0000313" key="6">
    <source>
        <dbReference type="EMBL" id="RIH87562.1"/>
    </source>
</evidence>
<proteinExistence type="predicted"/>
<dbReference type="PRINTS" id="PR00909">
    <property type="entry name" value="SPERMDNBNDNG"/>
</dbReference>
<evidence type="ECO:0000256" key="3">
    <source>
        <dbReference type="ARBA" id="ARBA00022729"/>
    </source>
</evidence>
<accession>A0A399EYE7</accession>
<dbReference type="AlphaFoldDB" id="A0A399EYE7"/>
<dbReference type="OrthoDB" id="9769319at2"/>
<dbReference type="EMBL" id="QWLA01000018">
    <property type="protein sequence ID" value="RIH87562.1"/>
    <property type="molecule type" value="Genomic_DNA"/>
</dbReference>
<dbReference type="Proteomes" id="UP000265341">
    <property type="component" value="Unassembled WGS sequence"/>
</dbReference>
<dbReference type="PIRSF" id="PIRSF019574">
    <property type="entry name" value="Periplasmic_polyamine_BP"/>
    <property type="match status" value="1"/>
</dbReference>
<dbReference type="SUPFAM" id="SSF53850">
    <property type="entry name" value="Periplasmic binding protein-like II"/>
    <property type="match status" value="1"/>
</dbReference>
<dbReference type="PANTHER" id="PTHR30222">
    <property type="entry name" value="SPERMIDINE/PUTRESCINE-BINDING PERIPLASMIC PROTEIN"/>
    <property type="match status" value="1"/>
</dbReference>
<dbReference type="GO" id="GO:0042597">
    <property type="term" value="C:periplasmic space"/>
    <property type="evidence" value="ECO:0007669"/>
    <property type="project" value="UniProtKB-SubCell"/>
</dbReference>
<dbReference type="Gene3D" id="3.40.190.10">
    <property type="entry name" value="Periplasmic binding protein-like II"/>
    <property type="match status" value="2"/>
</dbReference>
<gene>
    <name evidence="6" type="primary">potD</name>
    <name evidence="6" type="ORF">Mrose_01271</name>
</gene>
<sequence>MKHLLALITALGLALAQPKELRIYTWTEYIDPTIVSDFEKQTGIKVNLSYYESNEEMVAKLQAGGLGQYDLVVPSDFIIPSMIQLKLLQPLDKSKLPNLKNLDPKFANPPFDPGNQYTVGYLWGTVGLMYRTDVFKTPPTSWGVIFDPAQQKGRFVLMDSQREMLGIALRYVGQSVNSADPAAMKKAIDVLLQAKKSKNSLGFQGGVSATKALLAGQAVAAVVYNQDALRTAAGNPKYGFTIPKEGSTLFLDNMAIPAKAPNPDAAHRFINFILDPKIGARLAEYQQSATPNAQAKKLVKPSTLKNPAIWPSEAQLKVLEYILDAGKNSRLFDEAWTQVKSR</sequence>
<dbReference type="PANTHER" id="PTHR30222:SF17">
    <property type="entry name" value="SPERMIDINE_PUTRESCINE-BINDING PERIPLASMIC PROTEIN"/>
    <property type="match status" value="1"/>
</dbReference>